<dbReference type="InterPro" id="IPR019885">
    <property type="entry name" value="Tscrpt_reg_HTH_AsnC-type_CS"/>
</dbReference>
<feature type="domain" description="HTH asnC-type" evidence="4">
    <location>
        <begin position="1"/>
        <end position="62"/>
    </location>
</feature>
<dbReference type="SMART" id="SM00344">
    <property type="entry name" value="HTH_ASNC"/>
    <property type="match status" value="1"/>
</dbReference>
<dbReference type="InterPro" id="IPR019887">
    <property type="entry name" value="Tscrpt_reg_AsnC/Lrp_C"/>
</dbReference>
<keyword evidence="1" id="KW-0805">Transcription regulation</keyword>
<dbReference type="AlphaFoldDB" id="A0A382RH20"/>
<dbReference type="Pfam" id="PF13412">
    <property type="entry name" value="HTH_24"/>
    <property type="match status" value="1"/>
</dbReference>
<dbReference type="InterPro" id="IPR036390">
    <property type="entry name" value="WH_DNA-bd_sf"/>
</dbReference>
<keyword evidence="3" id="KW-0804">Transcription</keyword>
<evidence type="ECO:0000313" key="5">
    <source>
        <dbReference type="EMBL" id="SVC96512.1"/>
    </source>
</evidence>
<evidence type="ECO:0000256" key="3">
    <source>
        <dbReference type="ARBA" id="ARBA00023163"/>
    </source>
</evidence>
<dbReference type="InterPro" id="IPR011008">
    <property type="entry name" value="Dimeric_a/b-barrel"/>
</dbReference>
<gene>
    <name evidence="5" type="ORF">METZ01_LOCUS349366</name>
</gene>
<keyword evidence="2" id="KW-0238">DNA-binding</keyword>
<dbReference type="GO" id="GO:0043200">
    <property type="term" value="P:response to amino acid"/>
    <property type="evidence" value="ECO:0007669"/>
    <property type="project" value="TreeGrafter"/>
</dbReference>
<name>A0A382RH20_9ZZZZ</name>
<dbReference type="PRINTS" id="PR00033">
    <property type="entry name" value="HTHASNC"/>
</dbReference>
<organism evidence="5">
    <name type="scientific">marine metagenome</name>
    <dbReference type="NCBI Taxonomy" id="408172"/>
    <lineage>
        <taxon>unclassified sequences</taxon>
        <taxon>metagenomes</taxon>
        <taxon>ecological metagenomes</taxon>
    </lineage>
</organism>
<dbReference type="SUPFAM" id="SSF46785">
    <property type="entry name" value="Winged helix' DNA-binding domain"/>
    <property type="match status" value="1"/>
</dbReference>
<dbReference type="Gene3D" id="1.10.10.10">
    <property type="entry name" value="Winged helix-like DNA-binding domain superfamily/Winged helix DNA-binding domain"/>
    <property type="match status" value="1"/>
</dbReference>
<protein>
    <recommendedName>
        <fullName evidence="4">HTH asnC-type domain-containing protein</fullName>
    </recommendedName>
</protein>
<dbReference type="CDD" id="cd00090">
    <property type="entry name" value="HTH_ARSR"/>
    <property type="match status" value="1"/>
</dbReference>
<dbReference type="EMBL" id="UINC01121387">
    <property type="protein sequence ID" value="SVC96512.1"/>
    <property type="molecule type" value="Genomic_DNA"/>
</dbReference>
<sequence length="152" mass="17640">MNDIDKKILSILQVNADIPIAELSKKVNLSATPCWARINKLYKQGFIKKKVAVVDRMKINLPIIAFVQVRTNQHSVNWTNKFIKAVTEMDEVVEFYRLSGTTDYIFKVLVPSVEKYNEFYKKLTDQVDFSEVTTSFSMEEIKQTSNLPLHYI</sequence>
<evidence type="ECO:0000256" key="1">
    <source>
        <dbReference type="ARBA" id="ARBA00023015"/>
    </source>
</evidence>
<dbReference type="Pfam" id="PF01037">
    <property type="entry name" value="AsnC_trans_reg"/>
    <property type="match status" value="1"/>
</dbReference>
<evidence type="ECO:0000259" key="4">
    <source>
        <dbReference type="PROSITE" id="PS50956"/>
    </source>
</evidence>
<dbReference type="InterPro" id="IPR011991">
    <property type="entry name" value="ArsR-like_HTH"/>
</dbReference>
<dbReference type="GO" id="GO:0043565">
    <property type="term" value="F:sequence-specific DNA binding"/>
    <property type="evidence" value="ECO:0007669"/>
    <property type="project" value="InterPro"/>
</dbReference>
<proteinExistence type="predicted"/>
<dbReference type="PROSITE" id="PS50956">
    <property type="entry name" value="HTH_ASNC_2"/>
    <property type="match status" value="1"/>
</dbReference>
<dbReference type="PROSITE" id="PS00519">
    <property type="entry name" value="HTH_ASNC_1"/>
    <property type="match status" value="1"/>
</dbReference>
<dbReference type="PANTHER" id="PTHR30154:SF17">
    <property type="entry name" value="DNA-BINDING TRANSCRIPTIONAL ACTIVATOR DECR"/>
    <property type="match status" value="1"/>
</dbReference>
<dbReference type="GO" id="GO:0005829">
    <property type="term" value="C:cytosol"/>
    <property type="evidence" value="ECO:0007669"/>
    <property type="project" value="TreeGrafter"/>
</dbReference>
<evidence type="ECO:0000256" key="2">
    <source>
        <dbReference type="ARBA" id="ARBA00023125"/>
    </source>
</evidence>
<dbReference type="InterPro" id="IPR000485">
    <property type="entry name" value="AsnC-type_HTH_dom"/>
</dbReference>
<dbReference type="InterPro" id="IPR036388">
    <property type="entry name" value="WH-like_DNA-bd_sf"/>
</dbReference>
<reference evidence="5" key="1">
    <citation type="submission" date="2018-05" db="EMBL/GenBank/DDBJ databases">
        <authorList>
            <person name="Lanie J.A."/>
            <person name="Ng W.-L."/>
            <person name="Kazmierczak K.M."/>
            <person name="Andrzejewski T.M."/>
            <person name="Davidsen T.M."/>
            <person name="Wayne K.J."/>
            <person name="Tettelin H."/>
            <person name="Glass J.I."/>
            <person name="Rusch D."/>
            <person name="Podicherti R."/>
            <person name="Tsui H.-C.T."/>
            <person name="Winkler M.E."/>
        </authorList>
    </citation>
    <scope>NUCLEOTIDE SEQUENCE</scope>
</reference>
<dbReference type="InterPro" id="IPR019888">
    <property type="entry name" value="Tscrpt_reg_AsnC-like"/>
</dbReference>
<dbReference type="SUPFAM" id="SSF54909">
    <property type="entry name" value="Dimeric alpha+beta barrel"/>
    <property type="match status" value="1"/>
</dbReference>
<dbReference type="PANTHER" id="PTHR30154">
    <property type="entry name" value="LEUCINE-RESPONSIVE REGULATORY PROTEIN"/>
    <property type="match status" value="1"/>
</dbReference>
<accession>A0A382RH20</accession>
<dbReference type="Gene3D" id="3.30.70.920">
    <property type="match status" value="1"/>
</dbReference>